<protein>
    <submittedName>
        <fullName evidence="2">Uncharacterized protein</fullName>
    </submittedName>
</protein>
<name>A0A7V3YM71_9BACT</name>
<reference evidence="2" key="1">
    <citation type="journal article" date="2020" name="mSystems">
        <title>Genome- and Community-Level Interaction Insights into Carbon Utilization and Element Cycling Functions of Hydrothermarchaeota in Hydrothermal Sediment.</title>
        <authorList>
            <person name="Zhou Z."/>
            <person name="Liu Y."/>
            <person name="Xu W."/>
            <person name="Pan J."/>
            <person name="Luo Z.H."/>
            <person name="Li M."/>
        </authorList>
    </citation>
    <scope>NUCLEOTIDE SEQUENCE [LARGE SCALE GENOMIC DNA]</scope>
    <source>
        <strain evidence="2">SpSt-716</strain>
    </source>
</reference>
<evidence type="ECO:0000313" key="2">
    <source>
        <dbReference type="EMBL" id="HGI75191.1"/>
    </source>
</evidence>
<feature type="coiled-coil region" evidence="1">
    <location>
        <begin position="80"/>
        <end position="110"/>
    </location>
</feature>
<dbReference type="AlphaFoldDB" id="A0A7V3YM71"/>
<accession>A0A7V3YM71</accession>
<keyword evidence="1" id="KW-0175">Coiled coil</keyword>
<organism evidence="2">
    <name type="scientific">Candidatus Caldatribacterium californiense</name>
    <dbReference type="NCBI Taxonomy" id="1454726"/>
    <lineage>
        <taxon>Bacteria</taxon>
        <taxon>Pseudomonadati</taxon>
        <taxon>Atribacterota</taxon>
        <taxon>Atribacteria</taxon>
        <taxon>Atribacterales</taxon>
        <taxon>Candidatus Caldatribacteriaceae</taxon>
        <taxon>Candidatus Caldatribacterium</taxon>
    </lineage>
</organism>
<dbReference type="EMBL" id="DTEN01000231">
    <property type="protein sequence ID" value="HGI75191.1"/>
    <property type="molecule type" value="Genomic_DNA"/>
</dbReference>
<sequence>MSVYDPFGQGYMHDWRLEEAVRLGVRRALEEVMRHLLEHQMVYLERAIREGIALRERWYAEEEIQKIVEERIGKAKDDIVKALEEKIVLLVKENQELREKLRKYEEEKREEG</sequence>
<comment type="caution">
    <text evidence="2">The sequence shown here is derived from an EMBL/GenBank/DDBJ whole genome shotgun (WGS) entry which is preliminary data.</text>
</comment>
<proteinExistence type="predicted"/>
<gene>
    <name evidence="2" type="ORF">ENU96_05915</name>
</gene>
<evidence type="ECO:0000256" key="1">
    <source>
        <dbReference type="SAM" id="Coils"/>
    </source>
</evidence>